<name>A0A1F6YAJ1_9BACT</name>
<dbReference type="CDD" id="cd00090">
    <property type="entry name" value="HTH_ARSR"/>
    <property type="match status" value="1"/>
</dbReference>
<protein>
    <recommendedName>
        <fullName evidence="1">Transcription regulator TrmB N-terminal domain-containing protein</fullName>
    </recommendedName>
</protein>
<evidence type="ECO:0000313" key="2">
    <source>
        <dbReference type="EMBL" id="OGJ03385.1"/>
    </source>
</evidence>
<dbReference type="Gene3D" id="1.10.10.10">
    <property type="entry name" value="Winged helix-like DNA-binding domain superfamily/Winged helix DNA-binding domain"/>
    <property type="match status" value="1"/>
</dbReference>
<dbReference type="PANTHER" id="PTHR34293">
    <property type="entry name" value="HTH-TYPE TRANSCRIPTIONAL REGULATOR TRMBL2"/>
    <property type="match status" value="1"/>
</dbReference>
<dbReference type="InterPro" id="IPR036390">
    <property type="entry name" value="WH_DNA-bd_sf"/>
</dbReference>
<evidence type="ECO:0000313" key="3">
    <source>
        <dbReference type="Proteomes" id="UP000176192"/>
    </source>
</evidence>
<accession>A0A1F6YAJ1</accession>
<organism evidence="2 3">
    <name type="scientific">Candidatus Nomurabacteria bacterium RIFCSPLOWO2_12_FULL_46_14</name>
    <dbReference type="NCBI Taxonomy" id="1801797"/>
    <lineage>
        <taxon>Bacteria</taxon>
        <taxon>Candidatus Nomuraibacteriota</taxon>
    </lineage>
</organism>
<proteinExistence type="predicted"/>
<evidence type="ECO:0000259" key="1">
    <source>
        <dbReference type="Pfam" id="PF01978"/>
    </source>
</evidence>
<dbReference type="EMBL" id="MFVV01000020">
    <property type="protein sequence ID" value="OGJ03385.1"/>
    <property type="molecule type" value="Genomic_DNA"/>
</dbReference>
<dbReference type="InterPro" id="IPR011991">
    <property type="entry name" value="ArsR-like_HTH"/>
</dbReference>
<dbReference type="InterPro" id="IPR051797">
    <property type="entry name" value="TrmB-like"/>
</dbReference>
<sequence length="249" mass="29298">MDKKLIAWLIENGLDKQRAELYLTALSLGEATAKELADEMKLGRTAVYDNLRILAEKGYIRILYRGKRKIYLPLSPKELYKKFENQRKQLQDLLPNFLAHYAEESRQPFVQIFEGPYAAREVYEDILRFTKKEYIYFSPPQLTLENVDKTFIANWIKRRVKKGIRVRSLRVRGKDVPDEPIFNEEAAYLRSIKYLPLYADLKASIYIYENKVGVISTKRESVSFIVQSTDLTYSLKKLFEFIWEISAKS</sequence>
<dbReference type="SUPFAM" id="SSF46785">
    <property type="entry name" value="Winged helix' DNA-binding domain"/>
    <property type="match status" value="1"/>
</dbReference>
<dbReference type="AlphaFoldDB" id="A0A1F6YAJ1"/>
<dbReference type="STRING" id="1801797.A3G06_01505"/>
<gene>
    <name evidence="2" type="ORF">A3G06_01505</name>
</gene>
<dbReference type="PANTHER" id="PTHR34293:SF1">
    <property type="entry name" value="HTH-TYPE TRANSCRIPTIONAL REGULATOR TRMBL2"/>
    <property type="match status" value="1"/>
</dbReference>
<reference evidence="2 3" key="1">
    <citation type="journal article" date="2016" name="Nat. Commun.">
        <title>Thousands of microbial genomes shed light on interconnected biogeochemical processes in an aquifer system.</title>
        <authorList>
            <person name="Anantharaman K."/>
            <person name="Brown C.T."/>
            <person name="Hug L.A."/>
            <person name="Sharon I."/>
            <person name="Castelle C.J."/>
            <person name="Probst A.J."/>
            <person name="Thomas B.C."/>
            <person name="Singh A."/>
            <person name="Wilkins M.J."/>
            <person name="Karaoz U."/>
            <person name="Brodie E.L."/>
            <person name="Williams K.H."/>
            <person name="Hubbard S.S."/>
            <person name="Banfield J.F."/>
        </authorList>
    </citation>
    <scope>NUCLEOTIDE SEQUENCE [LARGE SCALE GENOMIC DNA]</scope>
</reference>
<dbReference type="InterPro" id="IPR036388">
    <property type="entry name" value="WH-like_DNA-bd_sf"/>
</dbReference>
<dbReference type="InterPro" id="IPR002831">
    <property type="entry name" value="Tscrpt_reg_TrmB_N"/>
</dbReference>
<dbReference type="Pfam" id="PF01978">
    <property type="entry name" value="TrmB"/>
    <property type="match status" value="1"/>
</dbReference>
<comment type="caution">
    <text evidence="2">The sequence shown here is derived from an EMBL/GenBank/DDBJ whole genome shotgun (WGS) entry which is preliminary data.</text>
</comment>
<feature type="domain" description="Transcription regulator TrmB N-terminal" evidence="1">
    <location>
        <begin position="13"/>
        <end position="76"/>
    </location>
</feature>
<dbReference type="Proteomes" id="UP000176192">
    <property type="component" value="Unassembled WGS sequence"/>
</dbReference>